<dbReference type="PANTHER" id="PTHR21274">
    <property type="entry name" value="MECKELIN"/>
    <property type="match status" value="1"/>
</dbReference>
<feature type="chain" id="PRO_5041989516" evidence="2">
    <location>
        <begin position="17"/>
        <end position="951"/>
    </location>
</feature>
<evidence type="ECO:0000256" key="1">
    <source>
        <dbReference type="SAM" id="Phobius"/>
    </source>
</evidence>
<reference evidence="4" key="3">
    <citation type="submission" date="2024-02" db="UniProtKB">
        <authorList>
            <consortium name="WormBaseParasite"/>
        </authorList>
    </citation>
    <scope>IDENTIFICATION</scope>
    <source>
        <strain evidence="4">pt0022</strain>
    </source>
</reference>
<dbReference type="GO" id="GO:0060271">
    <property type="term" value="P:cilium assembly"/>
    <property type="evidence" value="ECO:0007669"/>
    <property type="project" value="InterPro"/>
</dbReference>
<reference evidence="3" key="1">
    <citation type="submission" date="2015-03" db="EMBL/GenBank/DDBJ databases">
        <title>Wuchereria bancrofti Genome Sequencing Papua New Guinea Strain.</title>
        <authorList>
            <person name="Small S.T."/>
            <person name="Serre D."/>
            <person name="Zimmerman P.A."/>
        </authorList>
    </citation>
    <scope>NUCLEOTIDE SEQUENCE [LARGE SCALE GENOMIC DNA]</scope>
    <source>
        <strain evidence="3">pt0022</strain>
    </source>
</reference>
<keyword evidence="1" id="KW-0812">Transmembrane</keyword>
<feature type="transmembrane region" description="Helical" evidence="1">
    <location>
        <begin position="683"/>
        <end position="700"/>
    </location>
</feature>
<protein>
    <submittedName>
        <fullName evidence="4">Meckelin</fullName>
    </submittedName>
</protein>
<dbReference type="Pfam" id="PF09773">
    <property type="entry name" value="Meckelin"/>
    <property type="match status" value="1"/>
</dbReference>
<evidence type="ECO:0000313" key="3">
    <source>
        <dbReference type="Proteomes" id="UP000093561"/>
    </source>
</evidence>
<accession>A0AAF5PYF3</accession>
<dbReference type="WBParaSite" id="mrna-Wban_07463">
    <property type="protein sequence ID" value="mrna-Wban_07463"/>
    <property type="gene ID" value="Wban_07463"/>
</dbReference>
<feature type="transmembrane region" description="Helical" evidence="1">
    <location>
        <begin position="469"/>
        <end position="493"/>
    </location>
</feature>
<dbReference type="InterPro" id="IPR019170">
    <property type="entry name" value="Meckelin"/>
</dbReference>
<keyword evidence="1" id="KW-1133">Transmembrane helix</keyword>
<feature type="transmembrane region" description="Helical" evidence="1">
    <location>
        <begin position="559"/>
        <end position="582"/>
    </location>
</feature>
<dbReference type="AlphaFoldDB" id="A0AAF5PYF3"/>
<evidence type="ECO:0000313" key="4">
    <source>
        <dbReference type="WBParaSite" id="mrna-Wban_07463"/>
    </source>
</evidence>
<keyword evidence="1" id="KW-0472">Membrane</keyword>
<sequence>MIDLLLPLFFTHVIYSVHVPLLFNYITPHNCSNTTAYFDSLNFQCRNCNGGSIASLNHLHCICPSGTIQISDGTCQKCQQGKKASSDGHFCIDCSMTKTETQCSLCPFRHFMQRTISSNGTIMTENCEKCPANNKVSGYGDTCIPCLKTDDNCECQDDETCEKVEENKMFAMIELENGSQKSSTYIAKNIRRATKGCSNGNAQACQHLANICVLQNYRTQTASACTEFDKIANSMVYKRNNGLLTTPILFYHNSEASIELSRESAISASFSFDINHPNSFLEIILIQYALNGTFLGMKTLSESNLNICSQQKNKFHFGTFYEMQCFIQLQHLLYLSGGQPIFNDLYIAFLNKSGQKQMYAVPILNENIRLYGEFVNRLTPDEFYNSKWILTRRLYFVDSISLGTLNDAQNLAIIRYPEKINIRVQIQSQKNGHIMPPYVRIRHAEIQHNPEKQILVQFAITYHMNKSHFFQYIEIVLFALAVLSFIFAAIRAYSWGKRSGKMIIDGATLIKLILFECEILSDVFLFVVLIPTLFTVFAYKMQQIPQYVIFNSKQEETLLSYILVATVLKLITLLHCNAHLILTKTFFIDWERPHVTFKTNNKAPVSSDVREDVDITQPVIWRTYLVANEWNELQDYRKTSVGLQMIIMIALLNWLKLENWAAITPGLNTNIPVSTKSTTLSELAIISGIYLIVSIIQWLFRVTIVEQLFLDPFHNMIDLCSISNISVLVLTHPLHGYYIHGRSVHDRADTDMIKMNQYLHRERENLCGTRGLEAGSGLQTYIVNLPKAFREQFDAASQVLENDIEQLVKLTADHFDTTAANIQKIAKGHEQLNNFLIKFIEHNNPQADYIISDTSLPELLCDIEFTDSSDVGNFVRDKSEIAYSGAFIYGNEWVYLSFELSLFCSVYIFTRSYTCSAFIIYITSIVSRKLVSTFFTNHLIKSSFVDHRFLF</sequence>
<proteinExistence type="predicted"/>
<feature type="transmembrane region" description="Helical" evidence="1">
    <location>
        <begin position="519"/>
        <end position="539"/>
    </location>
</feature>
<feature type="signal peptide" evidence="2">
    <location>
        <begin position="1"/>
        <end position="16"/>
    </location>
</feature>
<evidence type="ECO:0000256" key="2">
    <source>
        <dbReference type="SAM" id="SignalP"/>
    </source>
</evidence>
<dbReference type="GO" id="GO:0036038">
    <property type="term" value="C:MKS complex"/>
    <property type="evidence" value="ECO:0007669"/>
    <property type="project" value="InterPro"/>
</dbReference>
<dbReference type="PANTHER" id="PTHR21274:SF0">
    <property type="entry name" value="MECKELIN"/>
    <property type="match status" value="1"/>
</dbReference>
<dbReference type="Proteomes" id="UP000093561">
    <property type="component" value="Unassembled WGS sequence"/>
</dbReference>
<reference evidence="3" key="2">
    <citation type="journal article" date="2016" name="Mol. Ecol.">
        <title>Population genomics of the filarial nematode parasite Wuchereria bancrofti from mosquitoes.</title>
        <authorList>
            <person name="Small S.T."/>
            <person name="Reimer L.J."/>
            <person name="Tisch D.J."/>
            <person name="King C.L."/>
            <person name="Christensen B.M."/>
            <person name="Siba P.M."/>
            <person name="Kazura J.W."/>
            <person name="Serre D."/>
            <person name="Zimmerman P.A."/>
        </authorList>
    </citation>
    <scope>NUCLEOTIDE SEQUENCE</scope>
    <source>
        <strain evidence="3">pt0022</strain>
    </source>
</reference>
<keyword evidence="2" id="KW-0732">Signal</keyword>
<organism evidence="3 4">
    <name type="scientific">Wuchereria bancrofti</name>
    <dbReference type="NCBI Taxonomy" id="6293"/>
    <lineage>
        <taxon>Eukaryota</taxon>
        <taxon>Metazoa</taxon>
        <taxon>Ecdysozoa</taxon>
        <taxon>Nematoda</taxon>
        <taxon>Chromadorea</taxon>
        <taxon>Rhabditida</taxon>
        <taxon>Spirurina</taxon>
        <taxon>Spiruromorpha</taxon>
        <taxon>Filarioidea</taxon>
        <taxon>Onchocercidae</taxon>
        <taxon>Wuchereria</taxon>
    </lineage>
</organism>
<name>A0AAF5PYF3_WUCBA</name>